<dbReference type="InterPro" id="IPR038553">
    <property type="entry name" value="T4-gp15_tss_sf"/>
</dbReference>
<proteinExistence type="predicted"/>
<dbReference type="Gene3D" id="3.30.2000.40">
    <property type="entry name" value="Myoviridae tail sheath stabiliser"/>
    <property type="match status" value="1"/>
</dbReference>
<accession>A0A6J7WUZ9</accession>
<sequence length="250" mass="28303">MLNQKFYWGTIRKSIVAFGNLFNNIYIDRFAADGSVAKTLKVPLAYAPKQKFLARIAAQPQSYEQSFETYLPRLGFEMVGIQYDPARRVSLVQQNRALNSSVNTLNAQYAPTPYNISMALYAYVKNQDDGLQITEQILPFFNPDYNLTLNAIPAMGIKNDLPIILDNVTYDDEYEGDFSQRRAIIWTMNFTMKLNFYGPVNKQGIIRTTNVNTFSDPALANQQTSYTAAVDPTNAQPGDLTGFTETFEDF</sequence>
<evidence type="ECO:0000313" key="1">
    <source>
        <dbReference type="EMBL" id="CAB5221919.1"/>
    </source>
</evidence>
<organism evidence="1">
    <name type="scientific">uncultured Caudovirales phage</name>
    <dbReference type="NCBI Taxonomy" id="2100421"/>
    <lineage>
        <taxon>Viruses</taxon>
        <taxon>Duplodnaviria</taxon>
        <taxon>Heunggongvirae</taxon>
        <taxon>Uroviricota</taxon>
        <taxon>Caudoviricetes</taxon>
        <taxon>Peduoviridae</taxon>
        <taxon>Maltschvirus</taxon>
        <taxon>Maltschvirus maltsch</taxon>
    </lineage>
</organism>
<dbReference type="EMBL" id="LR798294">
    <property type="protein sequence ID" value="CAB5221919.1"/>
    <property type="molecule type" value="Genomic_DNA"/>
</dbReference>
<protein>
    <submittedName>
        <fullName evidence="1">Tail sheath stabilizer and completion protein</fullName>
    </submittedName>
</protein>
<name>A0A6J7WUZ9_9CAUD</name>
<reference evidence="1" key="1">
    <citation type="submission" date="2020-05" db="EMBL/GenBank/DDBJ databases">
        <authorList>
            <person name="Chiriac C."/>
            <person name="Salcher M."/>
            <person name="Ghai R."/>
            <person name="Kavagutti S V."/>
        </authorList>
    </citation>
    <scope>NUCLEOTIDE SEQUENCE</scope>
</reference>
<dbReference type="InterPro" id="IPR031997">
    <property type="entry name" value="T4-gp15_tss"/>
</dbReference>
<dbReference type="Pfam" id="PF16724">
    <property type="entry name" value="T4-gp15_tss"/>
    <property type="match status" value="1"/>
</dbReference>
<gene>
    <name evidence="1" type="ORF">UFOVP242_140</name>
</gene>